<dbReference type="FunFam" id="3.40.1010.10:FF:000007">
    <property type="entry name" value="Ribosomal RNA small subunit methyltransferase I"/>
    <property type="match status" value="1"/>
</dbReference>
<comment type="catalytic activity">
    <reaction evidence="6">
        <text>cytidine(1402) in 16S rRNA + S-adenosyl-L-methionine = 2'-O-methylcytidine(1402) in 16S rRNA + S-adenosyl-L-homocysteine + H(+)</text>
        <dbReference type="Rhea" id="RHEA:42924"/>
        <dbReference type="Rhea" id="RHEA-COMP:10285"/>
        <dbReference type="Rhea" id="RHEA-COMP:10286"/>
        <dbReference type="ChEBI" id="CHEBI:15378"/>
        <dbReference type="ChEBI" id="CHEBI:57856"/>
        <dbReference type="ChEBI" id="CHEBI:59789"/>
        <dbReference type="ChEBI" id="CHEBI:74495"/>
        <dbReference type="ChEBI" id="CHEBI:82748"/>
        <dbReference type="EC" id="2.1.1.198"/>
    </reaction>
</comment>
<dbReference type="PANTHER" id="PTHR46111:SF1">
    <property type="entry name" value="RIBOSOMAL RNA SMALL SUBUNIT METHYLTRANSFERASE I"/>
    <property type="match status" value="1"/>
</dbReference>
<dbReference type="PANTHER" id="PTHR46111">
    <property type="entry name" value="RIBOSOMAL RNA SMALL SUBUNIT METHYLTRANSFERASE I"/>
    <property type="match status" value="1"/>
</dbReference>
<dbReference type="EMBL" id="PEYC01000064">
    <property type="protein sequence ID" value="PIS39824.1"/>
    <property type="molecule type" value="Genomic_DNA"/>
</dbReference>
<keyword evidence="3 6" id="KW-0489">Methyltransferase</keyword>
<evidence type="ECO:0000256" key="5">
    <source>
        <dbReference type="ARBA" id="ARBA00022691"/>
    </source>
</evidence>
<dbReference type="HAMAP" id="MF_01877">
    <property type="entry name" value="16SrRNA_methyltr_I"/>
    <property type="match status" value="1"/>
</dbReference>
<dbReference type="NCBIfam" id="TIGR00096">
    <property type="entry name" value="16S rRNA (cytidine(1402)-2'-O)-methyltransferase"/>
    <property type="match status" value="1"/>
</dbReference>
<dbReference type="PROSITE" id="PS01296">
    <property type="entry name" value="RSMI"/>
    <property type="match status" value="1"/>
</dbReference>
<dbReference type="PIRSF" id="PIRSF005917">
    <property type="entry name" value="MTase_YraL"/>
    <property type="match status" value="1"/>
</dbReference>
<dbReference type="Gene3D" id="3.40.1010.10">
    <property type="entry name" value="Cobalt-precorrin-4 Transmethylase, Domain 1"/>
    <property type="match status" value="1"/>
</dbReference>
<evidence type="ECO:0000256" key="4">
    <source>
        <dbReference type="ARBA" id="ARBA00022679"/>
    </source>
</evidence>
<evidence type="ECO:0000313" key="9">
    <source>
        <dbReference type="Proteomes" id="UP000231472"/>
    </source>
</evidence>
<evidence type="ECO:0000256" key="3">
    <source>
        <dbReference type="ARBA" id="ARBA00022603"/>
    </source>
</evidence>
<evidence type="ECO:0000256" key="6">
    <source>
        <dbReference type="HAMAP-Rule" id="MF_01877"/>
    </source>
</evidence>
<sequence>MANLYIIATPIGNLKDVTLRILEVLKEVDLILGEDTRVTRKLLTHYNIRTPILSYHQHSKLNKINYILELLKQEKNLALVSDSGTPGISDPGNELISRIVANPQLNNVKIIPIPGPTALIAAASVSGIPMDKFLFLGFPPTKRKRKKFFTKIMNSDYPVIFYESPYRILKTLQELNGFSQNLKIIVCRELTKKFETVYRGKIEEVIKEINPKGEFVVIVDNRV</sequence>
<dbReference type="GO" id="GO:0005737">
    <property type="term" value="C:cytoplasm"/>
    <property type="evidence" value="ECO:0007669"/>
    <property type="project" value="UniProtKB-SubCell"/>
</dbReference>
<dbReference type="InterPro" id="IPR018063">
    <property type="entry name" value="SAM_MeTrfase_RsmI_CS"/>
</dbReference>
<reference evidence="9" key="1">
    <citation type="submission" date="2017-09" db="EMBL/GenBank/DDBJ databases">
        <title>Depth-based differentiation of microbial function through sediment-hosted aquifers and enrichment of novel symbionts in the deep terrestrial subsurface.</title>
        <authorList>
            <person name="Probst A.J."/>
            <person name="Ladd B."/>
            <person name="Jarett J.K."/>
            <person name="Geller-Mcgrath D.E."/>
            <person name="Sieber C.M.K."/>
            <person name="Emerson J.B."/>
            <person name="Anantharaman K."/>
            <person name="Thomas B.C."/>
            <person name="Malmstrom R."/>
            <person name="Stieglmeier M."/>
            <person name="Klingl A."/>
            <person name="Woyke T."/>
            <person name="Ryan C.M."/>
            <person name="Banfield J.F."/>
        </authorList>
    </citation>
    <scope>NUCLEOTIDE SEQUENCE [LARGE SCALE GENOMIC DNA]</scope>
</reference>
<dbReference type="CDD" id="cd11648">
    <property type="entry name" value="RsmI"/>
    <property type="match status" value="1"/>
</dbReference>
<dbReference type="InterPro" id="IPR035996">
    <property type="entry name" value="4pyrrol_Methylase_sf"/>
</dbReference>
<evidence type="ECO:0000259" key="7">
    <source>
        <dbReference type="Pfam" id="PF00590"/>
    </source>
</evidence>
<keyword evidence="4 6" id="KW-0808">Transferase</keyword>
<dbReference type="AlphaFoldDB" id="A0A2H0YMU9"/>
<dbReference type="EC" id="2.1.1.198" evidence="6"/>
<comment type="similarity">
    <text evidence="6">Belongs to the methyltransferase superfamily. RsmI family.</text>
</comment>
<gene>
    <name evidence="6 8" type="primary">rsmI</name>
    <name evidence="8" type="ORF">COT32_03080</name>
</gene>
<feature type="domain" description="Tetrapyrrole methylase" evidence="7">
    <location>
        <begin position="4"/>
        <end position="205"/>
    </location>
</feature>
<proteinExistence type="inferred from homology"/>
<dbReference type="GO" id="GO:0070677">
    <property type="term" value="F:rRNA (cytosine-2'-O-)-methyltransferase activity"/>
    <property type="evidence" value="ECO:0007669"/>
    <property type="project" value="UniProtKB-UniRule"/>
</dbReference>
<evidence type="ECO:0000256" key="2">
    <source>
        <dbReference type="ARBA" id="ARBA00022552"/>
    </source>
</evidence>
<comment type="function">
    <text evidence="6">Catalyzes the 2'-O-methylation of the ribose of cytidine 1402 (C1402) in 16S rRNA.</text>
</comment>
<evidence type="ECO:0000256" key="1">
    <source>
        <dbReference type="ARBA" id="ARBA00022490"/>
    </source>
</evidence>
<accession>A0A2H0YMU9</accession>
<keyword evidence="5 6" id="KW-0949">S-adenosyl-L-methionine</keyword>
<dbReference type="Gene3D" id="3.30.950.10">
    <property type="entry name" value="Methyltransferase, Cobalt-precorrin-4 Transmethylase, Domain 2"/>
    <property type="match status" value="1"/>
</dbReference>
<comment type="subcellular location">
    <subcellularLocation>
        <location evidence="6">Cytoplasm</location>
    </subcellularLocation>
</comment>
<dbReference type="InterPro" id="IPR014777">
    <property type="entry name" value="4pyrrole_Mease_sub1"/>
</dbReference>
<dbReference type="InterPro" id="IPR000878">
    <property type="entry name" value="4pyrrol_Mease"/>
</dbReference>
<dbReference type="SUPFAM" id="SSF53790">
    <property type="entry name" value="Tetrapyrrole methylase"/>
    <property type="match status" value="1"/>
</dbReference>
<dbReference type="InterPro" id="IPR008189">
    <property type="entry name" value="rRNA_ssu_MeTfrase_I"/>
</dbReference>
<dbReference type="InterPro" id="IPR014776">
    <property type="entry name" value="4pyrrole_Mease_sub2"/>
</dbReference>
<dbReference type="Pfam" id="PF00590">
    <property type="entry name" value="TP_methylase"/>
    <property type="match status" value="1"/>
</dbReference>
<keyword evidence="2 6" id="KW-0698">rRNA processing</keyword>
<dbReference type="Proteomes" id="UP000231472">
    <property type="component" value="Unassembled WGS sequence"/>
</dbReference>
<evidence type="ECO:0000313" key="8">
    <source>
        <dbReference type="EMBL" id="PIS39824.1"/>
    </source>
</evidence>
<organism evidence="8 9">
    <name type="scientific">Candidatus Nealsonbacteria bacterium CG08_land_8_20_14_0_20_36_22</name>
    <dbReference type="NCBI Taxonomy" id="1974704"/>
    <lineage>
        <taxon>Bacteria</taxon>
        <taxon>Candidatus Nealsoniibacteriota</taxon>
    </lineage>
</organism>
<dbReference type="FunFam" id="3.30.950.10:FF:000002">
    <property type="entry name" value="Ribosomal RNA small subunit methyltransferase I"/>
    <property type="match status" value="1"/>
</dbReference>
<protein>
    <recommendedName>
        <fullName evidence="6">Ribosomal RNA small subunit methyltransferase I</fullName>
        <ecNumber evidence="6">2.1.1.198</ecNumber>
    </recommendedName>
    <alternativeName>
        <fullName evidence="6">16S rRNA 2'-O-ribose C1402 methyltransferase</fullName>
    </alternativeName>
    <alternativeName>
        <fullName evidence="6">rRNA (cytidine-2'-O-)-methyltransferase RsmI</fullName>
    </alternativeName>
</protein>
<comment type="caution">
    <text evidence="8">The sequence shown here is derived from an EMBL/GenBank/DDBJ whole genome shotgun (WGS) entry which is preliminary data.</text>
</comment>
<keyword evidence="1 6" id="KW-0963">Cytoplasm</keyword>
<name>A0A2H0YMU9_9BACT</name>